<keyword evidence="3" id="KW-1185">Reference proteome</keyword>
<dbReference type="Pfam" id="PF02686">
    <property type="entry name" value="GatC"/>
    <property type="match status" value="1"/>
</dbReference>
<dbReference type="OrthoDB" id="9794326at2"/>
<name>A0A1I1FW27_9GAMM</name>
<protein>
    <recommendedName>
        <fullName evidence="1">Aspartyl/glutamyl-tRNA(Asn/Gln) amidotransferase subunit C</fullName>
        <shortName evidence="1">Asp/Glu-ADT subunit C</shortName>
        <ecNumber evidence="1">6.3.5.-</ecNumber>
    </recommendedName>
</protein>
<keyword evidence="2" id="KW-0808">Transferase</keyword>
<dbReference type="Gene3D" id="1.10.20.60">
    <property type="entry name" value="Glu-tRNAGln amidotransferase C subunit, N-terminal domain"/>
    <property type="match status" value="1"/>
</dbReference>
<gene>
    <name evidence="1" type="primary">gatC</name>
    <name evidence="2" type="ORF">SAMN05660443_1250</name>
</gene>
<comment type="subunit">
    <text evidence="1">Heterotrimer of A, B and C subunits.</text>
</comment>
<keyword evidence="1" id="KW-0648">Protein biosynthesis</keyword>
<dbReference type="HAMAP" id="MF_00122">
    <property type="entry name" value="GatC"/>
    <property type="match status" value="1"/>
</dbReference>
<dbReference type="NCBIfam" id="TIGR00135">
    <property type="entry name" value="gatC"/>
    <property type="match status" value="1"/>
</dbReference>
<dbReference type="GO" id="GO:0050567">
    <property type="term" value="F:glutaminyl-tRNA synthase (glutamine-hydrolyzing) activity"/>
    <property type="evidence" value="ECO:0007669"/>
    <property type="project" value="UniProtKB-UniRule"/>
</dbReference>
<accession>A0A1I1FW27</accession>
<comment type="catalytic activity">
    <reaction evidence="1">
        <text>L-aspartyl-tRNA(Asn) + L-glutamine + ATP + H2O = L-asparaginyl-tRNA(Asn) + L-glutamate + ADP + phosphate + 2 H(+)</text>
        <dbReference type="Rhea" id="RHEA:14513"/>
        <dbReference type="Rhea" id="RHEA-COMP:9674"/>
        <dbReference type="Rhea" id="RHEA-COMP:9677"/>
        <dbReference type="ChEBI" id="CHEBI:15377"/>
        <dbReference type="ChEBI" id="CHEBI:15378"/>
        <dbReference type="ChEBI" id="CHEBI:29985"/>
        <dbReference type="ChEBI" id="CHEBI:30616"/>
        <dbReference type="ChEBI" id="CHEBI:43474"/>
        <dbReference type="ChEBI" id="CHEBI:58359"/>
        <dbReference type="ChEBI" id="CHEBI:78515"/>
        <dbReference type="ChEBI" id="CHEBI:78516"/>
        <dbReference type="ChEBI" id="CHEBI:456216"/>
    </reaction>
</comment>
<keyword evidence="1" id="KW-0547">Nucleotide-binding</keyword>
<evidence type="ECO:0000313" key="3">
    <source>
        <dbReference type="Proteomes" id="UP000199058"/>
    </source>
</evidence>
<proteinExistence type="inferred from homology"/>
<sequence length="95" mass="10593">MTLEAEELHKVAHLARLTLEPEAVKDYAQALSNILDLVDEMQAIDTDQVQPMAHPLDATQRLRIDEVTETVDPEYLQAGAPATEKGLYLVPRVVE</sequence>
<dbReference type="RefSeq" id="WP_091960761.1">
    <property type="nucleotide sequence ID" value="NZ_FOLH01000002.1"/>
</dbReference>
<dbReference type="AlphaFoldDB" id="A0A1I1FW27"/>
<dbReference type="PANTHER" id="PTHR15004">
    <property type="entry name" value="GLUTAMYL-TRNA(GLN) AMIDOTRANSFERASE SUBUNIT C, MITOCHONDRIAL"/>
    <property type="match status" value="1"/>
</dbReference>
<dbReference type="Proteomes" id="UP000199058">
    <property type="component" value="Unassembled WGS sequence"/>
</dbReference>
<comment type="similarity">
    <text evidence="1">Belongs to the GatC family.</text>
</comment>
<dbReference type="InterPro" id="IPR036113">
    <property type="entry name" value="Asp/Glu-ADT_sf_sub_c"/>
</dbReference>
<dbReference type="EC" id="6.3.5.-" evidence="1"/>
<organism evidence="2 3">
    <name type="scientific">Marinospirillum celere</name>
    <dbReference type="NCBI Taxonomy" id="1122252"/>
    <lineage>
        <taxon>Bacteria</taxon>
        <taxon>Pseudomonadati</taxon>
        <taxon>Pseudomonadota</taxon>
        <taxon>Gammaproteobacteria</taxon>
        <taxon>Oceanospirillales</taxon>
        <taxon>Oceanospirillaceae</taxon>
        <taxon>Marinospirillum</taxon>
    </lineage>
</organism>
<comment type="catalytic activity">
    <reaction evidence="1">
        <text>L-glutamyl-tRNA(Gln) + L-glutamine + ATP + H2O = L-glutaminyl-tRNA(Gln) + L-glutamate + ADP + phosphate + H(+)</text>
        <dbReference type="Rhea" id="RHEA:17521"/>
        <dbReference type="Rhea" id="RHEA-COMP:9681"/>
        <dbReference type="Rhea" id="RHEA-COMP:9684"/>
        <dbReference type="ChEBI" id="CHEBI:15377"/>
        <dbReference type="ChEBI" id="CHEBI:15378"/>
        <dbReference type="ChEBI" id="CHEBI:29985"/>
        <dbReference type="ChEBI" id="CHEBI:30616"/>
        <dbReference type="ChEBI" id="CHEBI:43474"/>
        <dbReference type="ChEBI" id="CHEBI:58359"/>
        <dbReference type="ChEBI" id="CHEBI:78520"/>
        <dbReference type="ChEBI" id="CHEBI:78521"/>
        <dbReference type="ChEBI" id="CHEBI:456216"/>
    </reaction>
</comment>
<dbReference type="SUPFAM" id="SSF141000">
    <property type="entry name" value="Glu-tRNAGln amidotransferase C subunit"/>
    <property type="match status" value="1"/>
</dbReference>
<dbReference type="GO" id="GO:0006450">
    <property type="term" value="P:regulation of translational fidelity"/>
    <property type="evidence" value="ECO:0007669"/>
    <property type="project" value="InterPro"/>
</dbReference>
<dbReference type="PANTHER" id="PTHR15004:SF0">
    <property type="entry name" value="GLUTAMYL-TRNA(GLN) AMIDOTRANSFERASE SUBUNIT C, MITOCHONDRIAL"/>
    <property type="match status" value="1"/>
</dbReference>
<dbReference type="GO" id="GO:0070681">
    <property type="term" value="P:glutaminyl-tRNAGln biosynthesis via transamidation"/>
    <property type="evidence" value="ECO:0007669"/>
    <property type="project" value="TreeGrafter"/>
</dbReference>
<dbReference type="GO" id="GO:0016740">
    <property type="term" value="F:transferase activity"/>
    <property type="evidence" value="ECO:0007669"/>
    <property type="project" value="UniProtKB-KW"/>
</dbReference>
<dbReference type="GO" id="GO:0005524">
    <property type="term" value="F:ATP binding"/>
    <property type="evidence" value="ECO:0007669"/>
    <property type="project" value="UniProtKB-KW"/>
</dbReference>
<dbReference type="GO" id="GO:0006412">
    <property type="term" value="P:translation"/>
    <property type="evidence" value="ECO:0007669"/>
    <property type="project" value="UniProtKB-UniRule"/>
</dbReference>
<dbReference type="GO" id="GO:0050566">
    <property type="term" value="F:asparaginyl-tRNA synthase (glutamine-hydrolyzing) activity"/>
    <property type="evidence" value="ECO:0007669"/>
    <property type="project" value="RHEA"/>
</dbReference>
<reference evidence="2 3" key="1">
    <citation type="submission" date="2016-10" db="EMBL/GenBank/DDBJ databases">
        <authorList>
            <person name="de Groot N.N."/>
        </authorList>
    </citation>
    <scope>NUCLEOTIDE SEQUENCE [LARGE SCALE GENOMIC DNA]</scope>
    <source>
        <strain evidence="2 3">DSM 18438</strain>
    </source>
</reference>
<evidence type="ECO:0000256" key="1">
    <source>
        <dbReference type="HAMAP-Rule" id="MF_00122"/>
    </source>
</evidence>
<comment type="function">
    <text evidence="1">Allows the formation of correctly charged Asn-tRNA(Asn) or Gln-tRNA(Gln) through the transamidation of misacylated Asp-tRNA(Asn) or Glu-tRNA(Gln) in organisms which lack either or both of asparaginyl-tRNA or glutaminyl-tRNA synthetases. The reaction takes place in the presence of glutamine and ATP through an activated phospho-Asp-tRNA(Asn) or phospho-Glu-tRNA(Gln).</text>
</comment>
<dbReference type="InterPro" id="IPR003837">
    <property type="entry name" value="GatC"/>
</dbReference>
<keyword evidence="1" id="KW-0436">Ligase</keyword>
<evidence type="ECO:0000313" key="2">
    <source>
        <dbReference type="EMBL" id="SFC03657.1"/>
    </source>
</evidence>
<keyword evidence="1" id="KW-0067">ATP-binding</keyword>
<dbReference type="STRING" id="1122252.SAMN05660443_1250"/>
<dbReference type="EMBL" id="FOLH01000002">
    <property type="protein sequence ID" value="SFC03657.1"/>
    <property type="molecule type" value="Genomic_DNA"/>
</dbReference>